<name>A0A9Q0M045_BLOTA</name>
<evidence type="ECO:0000256" key="1">
    <source>
        <dbReference type="ARBA" id="ARBA00023186"/>
    </source>
</evidence>
<dbReference type="GO" id="GO:0051082">
    <property type="term" value="F:unfolded protein binding"/>
    <property type="evidence" value="ECO:0007669"/>
    <property type="project" value="InterPro"/>
</dbReference>
<dbReference type="InterPro" id="IPR002939">
    <property type="entry name" value="DnaJ_C"/>
</dbReference>
<evidence type="ECO:0000313" key="4">
    <source>
        <dbReference type="Proteomes" id="UP001142055"/>
    </source>
</evidence>
<dbReference type="PANTHER" id="PTHR24078">
    <property type="entry name" value="DNAJ HOMOLOG SUBFAMILY C MEMBER"/>
    <property type="match status" value="1"/>
</dbReference>
<accession>A0A9Q0M045</accession>
<dbReference type="AlphaFoldDB" id="A0A9Q0M045"/>
<organism evidence="3 4">
    <name type="scientific">Blomia tropicalis</name>
    <name type="common">Mite</name>
    <dbReference type="NCBI Taxonomy" id="40697"/>
    <lineage>
        <taxon>Eukaryota</taxon>
        <taxon>Metazoa</taxon>
        <taxon>Ecdysozoa</taxon>
        <taxon>Arthropoda</taxon>
        <taxon>Chelicerata</taxon>
        <taxon>Arachnida</taxon>
        <taxon>Acari</taxon>
        <taxon>Acariformes</taxon>
        <taxon>Sarcoptiformes</taxon>
        <taxon>Astigmata</taxon>
        <taxon>Glycyphagoidea</taxon>
        <taxon>Echimyopodidae</taxon>
        <taxon>Blomia</taxon>
    </lineage>
</organism>
<keyword evidence="4" id="KW-1185">Reference proteome</keyword>
<feature type="domain" description="Chaperone DnaJ C-terminal" evidence="2">
    <location>
        <begin position="245"/>
        <end position="390"/>
    </location>
</feature>
<dbReference type="SUPFAM" id="SSF49493">
    <property type="entry name" value="HSP40/DnaJ peptide-binding domain"/>
    <property type="match status" value="1"/>
</dbReference>
<evidence type="ECO:0000259" key="2">
    <source>
        <dbReference type="Pfam" id="PF01556"/>
    </source>
</evidence>
<dbReference type="Pfam" id="PF01556">
    <property type="entry name" value="DnaJ_C"/>
    <property type="match status" value="2"/>
</dbReference>
<proteinExistence type="predicted"/>
<dbReference type="InterPro" id="IPR051339">
    <property type="entry name" value="DnaJ_subfamily_B"/>
</dbReference>
<gene>
    <name evidence="3" type="ORF">RDWZM_010002</name>
</gene>
<dbReference type="PANTHER" id="PTHR24078:SF553">
    <property type="entry name" value="DNAJ HOMOLOG SUBFAMILY B MEMBER 5"/>
    <property type="match status" value="1"/>
</dbReference>
<protein>
    <recommendedName>
        <fullName evidence="2">Chaperone DnaJ C-terminal domain-containing protein</fullName>
    </recommendedName>
</protein>
<sequence length="420" mass="48758">MNETKLLQQLQLPNGSTLDDIENRYSFIVAEDFFRNYPENFMESNEIKQLKEVYMNLKMIYSQKYGFPLQPATKTMALPLTMEEIFCGATKIVTIYRKVGQKNEQKRIKITIPSRCYFSSFIKVKHCGDMFNSTSIAGDVDFVFIKVLQDNLKPTSIDQYDNPLDYDPYDLIHTASINYRQLLDSNFQLIVPTIDGVPIMIQLNESILVKPEIIIPERGVPYTSNFDSKRGKLIVKLIIQYDFVVSVPLETIYCGENVGVEFHWQELPTVRRISKIPIYIKPGTPFGFKYTFWIECNTKGSKREFNFFIIEKSHPFFNRHPNNYDLYCILTHMPPNLADNYELISLSGKHIIIDFDNDYFMYRETTLTIIGEGLPKFDAPNTFGDLHIQVLRPDLETLANNSVDAQENCEIIEQNNNRAK</sequence>
<dbReference type="Proteomes" id="UP001142055">
    <property type="component" value="Chromosome 4"/>
</dbReference>
<evidence type="ECO:0000313" key="3">
    <source>
        <dbReference type="EMBL" id="KAJ6215502.1"/>
    </source>
</evidence>
<dbReference type="GO" id="GO:0005829">
    <property type="term" value="C:cytosol"/>
    <property type="evidence" value="ECO:0007669"/>
    <property type="project" value="TreeGrafter"/>
</dbReference>
<keyword evidence="1" id="KW-0143">Chaperone</keyword>
<dbReference type="GO" id="GO:0006457">
    <property type="term" value="P:protein folding"/>
    <property type="evidence" value="ECO:0007669"/>
    <property type="project" value="InterPro"/>
</dbReference>
<feature type="domain" description="Chaperone DnaJ C-terminal" evidence="2">
    <location>
        <begin position="76"/>
        <end position="240"/>
    </location>
</feature>
<dbReference type="Gene3D" id="2.60.260.20">
    <property type="entry name" value="Urease metallochaperone UreE, N-terminal domain"/>
    <property type="match status" value="2"/>
</dbReference>
<dbReference type="InterPro" id="IPR008971">
    <property type="entry name" value="HSP40/DnaJ_pept-bd"/>
</dbReference>
<dbReference type="GO" id="GO:0051087">
    <property type="term" value="F:protein-folding chaperone binding"/>
    <property type="evidence" value="ECO:0007669"/>
    <property type="project" value="TreeGrafter"/>
</dbReference>
<comment type="caution">
    <text evidence="3">The sequence shown here is derived from an EMBL/GenBank/DDBJ whole genome shotgun (WGS) entry which is preliminary data.</text>
</comment>
<reference evidence="3" key="1">
    <citation type="submission" date="2022-12" db="EMBL/GenBank/DDBJ databases">
        <title>Genome assemblies of Blomia tropicalis.</title>
        <authorList>
            <person name="Cui Y."/>
        </authorList>
    </citation>
    <scope>NUCLEOTIDE SEQUENCE</scope>
    <source>
        <tissue evidence="3">Adult mites</tissue>
    </source>
</reference>
<dbReference type="EMBL" id="JAPWDV010000004">
    <property type="protein sequence ID" value="KAJ6215502.1"/>
    <property type="molecule type" value="Genomic_DNA"/>
</dbReference>